<dbReference type="Proteomes" id="UP001303046">
    <property type="component" value="Unassembled WGS sequence"/>
</dbReference>
<dbReference type="Pfam" id="PF01674">
    <property type="entry name" value="Lipase_2"/>
    <property type="match status" value="1"/>
</dbReference>
<accession>A0ABR1D2C0</accession>
<protein>
    <recommendedName>
        <fullName evidence="3">Triacylglycerol lipase</fullName>
    </recommendedName>
</protein>
<dbReference type="PANTHER" id="PTHR32015">
    <property type="entry name" value="FASTING INDUCED LIPASE"/>
    <property type="match status" value="1"/>
</dbReference>
<dbReference type="InterPro" id="IPR002918">
    <property type="entry name" value="Lipase_EstA/Esterase_EstB"/>
</dbReference>
<reference evidence="1 2" key="1">
    <citation type="submission" date="2023-08" db="EMBL/GenBank/DDBJ databases">
        <title>A Necator americanus chromosomal reference genome.</title>
        <authorList>
            <person name="Ilik V."/>
            <person name="Petrzelkova K.J."/>
            <person name="Pardy F."/>
            <person name="Fuh T."/>
            <person name="Niatou-Singa F.S."/>
            <person name="Gouil Q."/>
            <person name="Baker L."/>
            <person name="Ritchie M.E."/>
            <person name="Jex A.R."/>
            <person name="Gazzola D."/>
            <person name="Li H."/>
            <person name="Toshio Fujiwara R."/>
            <person name="Zhan B."/>
            <person name="Aroian R.V."/>
            <person name="Pafco B."/>
            <person name="Schwarz E.M."/>
        </authorList>
    </citation>
    <scope>NUCLEOTIDE SEQUENCE [LARGE SCALE GENOMIC DNA]</scope>
    <source>
        <strain evidence="1 2">Aroian</strain>
        <tissue evidence="1">Whole animal</tissue>
    </source>
</reference>
<proteinExistence type="predicted"/>
<evidence type="ECO:0000313" key="1">
    <source>
        <dbReference type="EMBL" id="KAK6744697.1"/>
    </source>
</evidence>
<dbReference type="Gene3D" id="3.40.50.1820">
    <property type="entry name" value="alpha/beta hydrolase"/>
    <property type="match status" value="1"/>
</dbReference>
<dbReference type="EMBL" id="JAVFWL010000003">
    <property type="protein sequence ID" value="KAK6744697.1"/>
    <property type="molecule type" value="Genomic_DNA"/>
</dbReference>
<sequence length="405" mass="44968">MLIILNEVHRFYARGRVYVQFIIIPPRRYCVDALKKGNEIIFSDNVERTLSCALVINTKIRSYPWTDVAKSLGSSTVFTIDRRLLLSIYCLSTAVLSQKIGPPGPLSSHFVDWLIAHGYESDNFDRPDVGPNGSFGGKKRATEHIRNEPVIFIHGNGDAALHTQAPLATGWSRSIQYFMEQNYTEGELYATTWGDAWGTGSILDSYSTMHTCSNLLFLRRFIEAVLSYTGARKVDVIAHSVGVVLARKALKGGSLIGTDGNCTLGPPLTNKIDTFVGIAGPNYGLCVCQMAQTVPAWCNALDGLYPGYTCQDQLLCGYTSGNCKQENYSALLEKLNNDPVREAEHVYAMWSDVDEVLLFRGMTWGKPTSRIPGMNGRWVSDRNGHVAMKDLTELRQFEAVVHHSI</sequence>
<organism evidence="1 2">
    <name type="scientific">Necator americanus</name>
    <name type="common">Human hookworm</name>
    <dbReference type="NCBI Taxonomy" id="51031"/>
    <lineage>
        <taxon>Eukaryota</taxon>
        <taxon>Metazoa</taxon>
        <taxon>Ecdysozoa</taxon>
        <taxon>Nematoda</taxon>
        <taxon>Chromadorea</taxon>
        <taxon>Rhabditida</taxon>
        <taxon>Rhabditina</taxon>
        <taxon>Rhabditomorpha</taxon>
        <taxon>Strongyloidea</taxon>
        <taxon>Ancylostomatidae</taxon>
        <taxon>Bunostominae</taxon>
        <taxon>Necator</taxon>
    </lineage>
</organism>
<gene>
    <name evidence="1" type="primary">Necator_chrIII.g12190</name>
    <name evidence="1" type="ORF">RB195_011424</name>
</gene>
<evidence type="ECO:0000313" key="2">
    <source>
        <dbReference type="Proteomes" id="UP001303046"/>
    </source>
</evidence>
<dbReference type="SUPFAM" id="SSF53474">
    <property type="entry name" value="alpha/beta-Hydrolases"/>
    <property type="match status" value="1"/>
</dbReference>
<name>A0ABR1D2C0_NECAM</name>
<keyword evidence="2" id="KW-1185">Reference proteome</keyword>
<evidence type="ECO:0008006" key="3">
    <source>
        <dbReference type="Google" id="ProtNLM"/>
    </source>
</evidence>
<dbReference type="PANTHER" id="PTHR32015:SF11">
    <property type="entry name" value="LIPASE"/>
    <property type="match status" value="1"/>
</dbReference>
<comment type="caution">
    <text evidence="1">The sequence shown here is derived from an EMBL/GenBank/DDBJ whole genome shotgun (WGS) entry which is preliminary data.</text>
</comment>
<dbReference type="InterPro" id="IPR029058">
    <property type="entry name" value="AB_hydrolase_fold"/>
</dbReference>